<organism evidence="2 3">
    <name type="scientific">Brachionus plicatilis</name>
    <name type="common">Marine rotifer</name>
    <name type="synonym">Brachionus muelleri</name>
    <dbReference type="NCBI Taxonomy" id="10195"/>
    <lineage>
        <taxon>Eukaryota</taxon>
        <taxon>Metazoa</taxon>
        <taxon>Spiralia</taxon>
        <taxon>Gnathifera</taxon>
        <taxon>Rotifera</taxon>
        <taxon>Eurotatoria</taxon>
        <taxon>Monogononta</taxon>
        <taxon>Pseudotrocha</taxon>
        <taxon>Ploima</taxon>
        <taxon>Brachionidae</taxon>
        <taxon>Brachionus</taxon>
    </lineage>
</organism>
<protein>
    <submittedName>
        <fullName evidence="2">Uncharacterized protein</fullName>
    </submittedName>
</protein>
<sequence length="108" mass="12773">MQRRVYSFFIKKAGVASRDPGQCPGLEIRDNQFMQFFKNFIQPFDIIDQLMISILYLTNLKRLSQTNEEMNKMNNMNKMSNMNKISNMNNTSNMNNMSKMNNMRRALT</sequence>
<evidence type="ECO:0000313" key="2">
    <source>
        <dbReference type="EMBL" id="RNA38792.1"/>
    </source>
</evidence>
<dbReference type="Proteomes" id="UP000276133">
    <property type="component" value="Unassembled WGS sequence"/>
</dbReference>
<reference evidence="2 3" key="1">
    <citation type="journal article" date="2018" name="Sci. Rep.">
        <title>Genomic signatures of local adaptation to the degree of environmental predictability in rotifers.</title>
        <authorList>
            <person name="Franch-Gras L."/>
            <person name="Hahn C."/>
            <person name="Garcia-Roger E.M."/>
            <person name="Carmona M.J."/>
            <person name="Serra M."/>
            <person name="Gomez A."/>
        </authorList>
    </citation>
    <scope>NUCLEOTIDE SEQUENCE [LARGE SCALE GENOMIC DNA]</scope>
    <source>
        <strain evidence="2">HYR1</strain>
    </source>
</reference>
<dbReference type="EMBL" id="REGN01000820">
    <property type="protein sequence ID" value="RNA38792.1"/>
    <property type="molecule type" value="Genomic_DNA"/>
</dbReference>
<dbReference type="AlphaFoldDB" id="A0A3M7SSX3"/>
<feature type="region of interest" description="Disordered" evidence="1">
    <location>
        <begin position="89"/>
        <end position="108"/>
    </location>
</feature>
<evidence type="ECO:0000256" key="1">
    <source>
        <dbReference type="SAM" id="MobiDB-lite"/>
    </source>
</evidence>
<name>A0A3M7SSX3_BRAPC</name>
<gene>
    <name evidence="2" type="ORF">BpHYR1_035745</name>
</gene>
<keyword evidence="3" id="KW-1185">Reference proteome</keyword>
<proteinExistence type="predicted"/>
<accession>A0A3M7SSX3</accession>
<comment type="caution">
    <text evidence="2">The sequence shown here is derived from an EMBL/GenBank/DDBJ whole genome shotgun (WGS) entry which is preliminary data.</text>
</comment>
<evidence type="ECO:0000313" key="3">
    <source>
        <dbReference type="Proteomes" id="UP000276133"/>
    </source>
</evidence>